<dbReference type="PROSITE" id="PS50030">
    <property type="entry name" value="UBA"/>
    <property type="match status" value="3"/>
</dbReference>
<dbReference type="GO" id="GO:2000058">
    <property type="term" value="P:regulation of ubiquitin-dependent protein catabolic process"/>
    <property type="evidence" value="ECO:0007669"/>
    <property type="project" value="TreeGrafter"/>
</dbReference>
<dbReference type="Pfam" id="PF26285">
    <property type="entry name" value="SASH1_Homeodomain"/>
    <property type="match status" value="1"/>
</dbReference>
<dbReference type="SMART" id="SM00213">
    <property type="entry name" value="UBQ"/>
    <property type="match status" value="1"/>
</dbReference>
<dbReference type="PANTHER" id="PTHR12948">
    <property type="entry name" value="NEDD8 ULTIMATE BUSTER-1 BS4 PROTEIN"/>
    <property type="match status" value="1"/>
</dbReference>
<dbReference type="STRING" id="400727.A0A2T7PYX4"/>
<dbReference type="CDD" id="cd17062">
    <property type="entry name" value="Ubl_NUB1"/>
    <property type="match status" value="1"/>
</dbReference>
<comment type="caution">
    <text evidence="5">The sequence shown here is derived from an EMBL/GenBank/DDBJ whole genome shotgun (WGS) entry which is preliminary data.</text>
</comment>
<evidence type="ECO:0008006" key="7">
    <source>
        <dbReference type="Google" id="ProtNLM"/>
    </source>
</evidence>
<gene>
    <name evidence="5" type="ORF">C0Q70_01224</name>
</gene>
<dbReference type="EMBL" id="PZQS01000001">
    <property type="protein sequence ID" value="PVD38608.1"/>
    <property type="molecule type" value="Genomic_DNA"/>
</dbReference>
<feature type="domain" description="Ubiquitin-like" evidence="4">
    <location>
        <begin position="126"/>
        <end position="202"/>
    </location>
</feature>
<dbReference type="Proteomes" id="UP000245119">
    <property type="component" value="Linkage Group LG1"/>
</dbReference>
<keyword evidence="1" id="KW-0175">Coiled coil</keyword>
<dbReference type="SUPFAM" id="SSF54236">
    <property type="entry name" value="Ubiquitin-like"/>
    <property type="match status" value="1"/>
</dbReference>
<evidence type="ECO:0000259" key="4">
    <source>
        <dbReference type="PROSITE" id="PS50053"/>
    </source>
</evidence>
<feature type="domain" description="UBA" evidence="3">
    <location>
        <begin position="405"/>
        <end position="445"/>
    </location>
</feature>
<dbReference type="PANTHER" id="PTHR12948:SF3">
    <property type="entry name" value="NEDD8 ULTIMATE BUSTER 1"/>
    <property type="match status" value="1"/>
</dbReference>
<accession>A0A2T7PYX4</accession>
<feature type="domain" description="UBA" evidence="3">
    <location>
        <begin position="477"/>
        <end position="517"/>
    </location>
</feature>
<sequence>MGRLGLEMDRLGLDMGSPLKPSSVASHLVTAIGRVQLVFNRMDNYGQEVAEAKIREKLNTDKVKLWLPPYTTAENQQGEMPKDLIKKYAADLMLSEDSVSQILEDLRKHALAKLAERNKFQASGIATLKIKVASKVGKLTKQIISVEISLDKTGAELKRIAAEEAEVDLRHLKLIASGKVISDKDPLKLQNIKNGSQVMLVVLSGHEVAYMDHHDEEVSAVSKTREAAELLSSRAEEEDDAFDVQIADQKGRPLALPKHEKKSLTLAMALHEKGRLALKQKHYSQALLLLLEADKSFGACSAEIMASVDNYAILNLDIVWCYLCLENIRELPDADKRLQKCEEMFHRSYGQYMERLTIIKGGADAERILMMRLHLLKGIVAFHQHNVSAADHLLQQAKDEYFMLQVDPEAVTHLVEIGFTIREARLGLRTNQGNVEKAAEYIMKDRQDKEEIRQKIKKDREERQKAKKYGLCANGESLNMSNVGLLVNMQYPKKAAIKALKKANNDIDQALELLKTHPELMETDSANISPIQLSDKDIAQLVELGFEPEMVITALHKHGGDTSKAAEDLIKYGGVLPNSSDESYSEDSTPSTSSESSPDKRQQQQRQEENKVIDELVSDLPQEEDEHLDFDMNDEKQFLDHYMALIQSLK</sequence>
<dbReference type="CDD" id="cd14291">
    <property type="entry name" value="UBA1_NUB1_like"/>
    <property type="match status" value="1"/>
</dbReference>
<evidence type="ECO:0000313" key="5">
    <source>
        <dbReference type="EMBL" id="PVD38608.1"/>
    </source>
</evidence>
<dbReference type="InterPro" id="IPR058666">
    <property type="entry name" value="SASH1/NUB1_homeodomain"/>
</dbReference>
<feature type="domain" description="UBA" evidence="3">
    <location>
        <begin position="532"/>
        <end position="572"/>
    </location>
</feature>
<evidence type="ECO:0000259" key="3">
    <source>
        <dbReference type="PROSITE" id="PS50030"/>
    </source>
</evidence>
<dbReference type="InterPro" id="IPR000626">
    <property type="entry name" value="Ubiquitin-like_dom"/>
</dbReference>
<dbReference type="Gene3D" id="3.10.20.90">
    <property type="entry name" value="Phosphatidylinositol 3-kinase Catalytic Subunit, Chain A, domain 1"/>
    <property type="match status" value="1"/>
</dbReference>
<reference evidence="5 6" key="1">
    <citation type="submission" date="2018-04" db="EMBL/GenBank/DDBJ databases">
        <title>The genome of golden apple snail Pomacea canaliculata provides insight into stress tolerance and invasive adaptation.</title>
        <authorList>
            <person name="Liu C."/>
            <person name="Liu B."/>
            <person name="Ren Y."/>
            <person name="Zhang Y."/>
            <person name="Wang H."/>
            <person name="Li S."/>
            <person name="Jiang F."/>
            <person name="Yin L."/>
            <person name="Zhang G."/>
            <person name="Qian W."/>
            <person name="Fan W."/>
        </authorList>
    </citation>
    <scope>NUCLEOTIDE SEQUENCE [LARGE SCALE GENOMIC DNA]</scope>
    <source>
        <strain evidence="5">SZHN2017</strain>
        <tissue evidence="5">Muscle</tissue>
    </source>
</reference>
<dbReference type="InterPro" id="IPR015940">
    <property type="entry name" value="UBA"/>
</dbReference>
<feature type="compositionally biased region" description="Basic and acidic residues" evidence="2">
    <location>
        <begin position="597"/>
        <end position="614"/>
    </location>
</feature>
<dbReference type="InterPro" id="IPR039749">
    <property type="entry name" value="NUB1"/>
</dbReference>
<feature type="compositionally biased region" description="Low complexity" evidence="2">
    <location>
        <begin position="579"/>
        <end position="596"/>
    </location>
</feature>
<dbReference type="InterPro" id="IPR029071">
    <property type="entry name" value="Ubiquitin-like_domsf"/>
</dbReference>
<name>A0A2T7PYX4_POMCA</name>
<dbReference type="InterPro" id="IPR009060">
    <property type="entry name" value="UBA-like_sf"/>
</dbReference>
<dbReference type="Pfam" id="PF00627">
    <property type="entry name" value="UBA"/>
    <property type="match status" value="1"/>
</dbReference>
<dbReference type="PROSITE" id="PS50053">
    <property type="entry name" value="UBIQUITIN_2"/>
    <property type="match status" value="1"/>
</dbReference>
<dbReference type="SMART" id="SM00165">
    <property type="entry name" value="UBA"/>
    <property type="match status" value="3"/>
</dbReference>
<feature type="region of interest" description="Disordered" evidence="2">
    <location>
        <begin position="575"/>
        <end position="632"/>
    </location>
</feature>
<feature type="coiled-coil region" evidence="1">
    <location>
        <begin position="442"/>
        <end position="469"/>
    </location>
</feature>
<dbReference type="AlphaFoldDB" id="A0A2T7PYX4"/>
<dbReference type="Gene3D" id="1.10.8.10">
    <property type="entry name" value="DNA helicase RuvA subunit, C-terminal domain"/>
    <property type="match status" value="3"/>
</dbReference>
<dbReference type="Pfam" id="PF00240">
    <property type="entry name" value="ubiquitin"/>
    <property type="match status" value="1"/>
</dbReference>
<keyword evidence="6" id="KW-1185">Reference proteome</keyword>
<evidence type="ECO:0000313" key="6">
    <source>
        <dbReference type="Proteomes" id="UP000245119"/>
    </source>
</evidence>
<organism evidence="5 6">
    <name type="scientific">Pomacea canaliculata</name>
    <name type="common">Golden apple snail</name>
    <dbReference type="NCBI Taxonomy" id="400727"/>
    <lineage>
        <taxon>Eukaryota</taxon>
        <taxon>Metazoa</taxon>
        <taxon>Spiralia</taxon>
        <taxon>Lophotrochozoa</taxon>
        <taxon>Mollusca</taxon>
        <taxon>Gastropoda</taxon>
        <taxon>Caenogastropoda</taxon>
        <taxon>Architaenioglossa</taxon>
        <taxon>Ampullarioidea</taxon>
        <taxon>Ampullariidae</taxon>
        <taxon>Pomacea</taxon>
    </lineage>
</organism>
<dbReference type="SUPFAM" id="SSF46934">
    <property type="entry name" value="UBA-like"/>
    <property type="match status" value="3"/>
</dbReference>
<protein>
    <recommendedName>
        <fullName evidence="7">NEDD8 ultimate buster 1</fullName>
    </recommendedName>
</protein>
<dbReference type="CDD" id="cd14270">
    <property type="entry name" value="UBA"/>
    <property type="match status" value="1"/>
</dbReference>
<dbReference type="OrthoDB" id="434245at2759"/>
<proteinExistence type="predicted"/>
<evidence type="ECO:0000256" key="1">
    <source>
        <dbReference type="SAM" id="Coils"/>
    </source>
</evidence>
<evidence type="ECO:0000256" key="2">
    <source>
        <dbReference type="SAM" id="MobiDB-lite"/>
    </source>
</evidence>